<dbReference type="GO" id="GO:0043190">
    <property type="term" value="C:ATP-binding cassette (ABC) transporter complex"/>
    <property type="evidence" value="ECO:0007669"/>
    <property type="project" value="InterPro"/>
</dbReference>
<sequence>MHMRKIIPLLLFIGLLLLAAACSNVSSTNGEQAKPTEKELSFLFNFASQTIDPHLDYTPLRAGVVETLVKLGEDLQIQPWLAEEWSSPDGQHWTFKIREQVTFQNGKTLDAAAVKQSLERAMEQNPGVKQVLKIKQMEASGQSLQITTEQPFPQFPSELVHPNTAIIDVSAPEPDKKPIGTGPFQVAAFASGSSLKLDRYDQYWDGAAKLSHATFSFNEDANARLSALMAGDADIVYRPPVESIETMKSDASLHLDSVVSLRTHELIFNTKHADFQNSYVRKAFDALVNRNDLKDAIMGGQATIASGPFLPEFPFVPAYEPKEIGLDAARKWFQQAGYEVEQGKVSKDGQPLSFKLVTYASRAEFPLLAQVLQSQAKELGITITIAQVDKYEDYLLEKGDWDLGTYSPLIAPRGDASYFLNVAFKPDGSLNFGKINDKELSTWIDKLDQTVDTDERNALIKQALTRIDEEMYYSYLVHPNTLVVYRDKVKNWVTSKSEYYMLTNQLDVEVK</sequence>
<protein>
    <submittedName>
        <fullName evidence="6">Peptide/nickel transport system substrate-binding protein</fullName>
    </submittedName>
</protein>
<dbReference type="InterPro" id="IPR000914">
    <property type="entry name" value="SBP_5_dom"/>
</dbReference>
<feature type="chain" id="PRO_5039427463" evidence="4">
    <location>
        <begin position="22"/>
        <end position="511"/>
    </location>
</feature>
<evidence type="ECO:0000256" key="2">
    <source>
        <dbReference type="ARBA" id="ARBA00022448"/>
    </source>
</evidence>
<feature type="signal peptide" evidence="4">
    <location>
        <begin position="1"/>
        <end position="21"/>
    </location>
</feature>
<dbReference type="PANTHER" id="PTHR30290">
    <property type="entry name" value="PERIPLASMIC BINDING COMPONENT OF ABC TRANSPORTER"/>
    <property type="match status" value="1"/>
</dbReference>
<evidence type="ECO:0000313" key="7">
    <source>
        <dbReference type="Proteomes" id="UP000183410"/>
    </source>
</evidence>
<keyword evidence="7" id="KW-1185">Reference proteome</keyword>
<dbReference type="GO" id="GO:0042597">
    <property type="term" value="C:periplasmic space"/>
    <property type="evidence" value="ECO:0007669"/>
    <property type="project" value="UniProtKB-ARBA"/>
</dbReference>
<evidence type="ECO:0000313" key="6">
    <source>
        <dbReference type="EMBL" id="SFE60544.1"/>
    </source>
</evidence>
<dbReference type="Gene3D" id="3.10.105.10">
    <property type="entry name" value="Dipeptide-binding Protein, Domain 3"/>
    <property type="match status" value="1"/>
</dbReference>
<evidence type="ECO:0000256" key="3">
    <source>
        <dbReference type="ARBA" id="ARBA00022729"/>
    </source>
</evidence>
<keyword evidence="2" id="KW-0813">Transport</keyword>
<dbReference type="PROSITE" id="PS51257">
    <property type="entry name" value="PROKAR_LIPOPROTEIN"/>
    <property type="match status" value="1"/>
</dbReference>
<organism evidence="6 7">
    <name type="scientific">Paenibacillus algorifonticola</name>
    <dbReference type="NCBI Taxonomy" id="684063"/>
    <lineage>
        <taxon>Bacteria</taxon>
        <taxon>Bacillati</taxon>
        <taxon>Bacillota</taxon>
        <taxon>Bacilli</taxon>
        <taxon>Bacillales</taxon>
        <taxon>Paenibacillaceae</taxon>
        <taxon>Paenibacillus</taxon>
    </lineage>
</organism>
<dbReference type="GO" id="GO:0015833">
    <property type="term" value="P:peptide transport"/>
    <property type="evidence" value="ECO:0007669"/>
    <property type="project" value="TreeGrafter"/>
</dbReference>
<dbReference type="PANTHER" id="PTHR30290:SF9">
    <property type="entry name" value="OLIGOPEPTIDE-BINDING PROTEIN APPA"/>
    <property type="match status" value="1"/>
</dbReference>
<dbReference type="AlphaFoldDB" id="A0A1I2BX27"/>
<dbReference type="PIRSF" id="PIRSF002741">
    <property type="entry name" value="MppA"/>
    <property type="match status" value="1"/>
</dbReference>
<evidence type="ECO:0000256" key="4">
    <source>
        <dbReference type="SAM" id="SignalP"/>
    </source>
</evidence>
<dbReference type="InterPro" id="IPR030678">
    <property type="entry name" value="Peptide/Ni-bd"/>
</dbReference>
<dbReference type="Proteomes" id="UP000183410">
    <property type="component" value="Unassembled WGS sequence"/>
</dbReference>
<gene>
    <name evidence="6" type="ORF">SAMN04487969_104128</name>
</gene>
<dbReference type="InterPro" id="IPR050035">
    <property type="entry name" value="NikA"/>
</dbReference>
<dbReference type="SUPFAM" id="SSF53850">
    <property type="entry name" value="Periplasmic binding protein-like II"/>
    <property type="match status" value="1"/>
</dbReference>
<dbReference type="NCBIfam" id="NF045468">
    <property type="entry name" value="Opp5A_nikA"/>
    <property type="match status" value="1"/>
</dbReference>
<accession>A0A1I2BX27</accession>
<dbReference type="Gene3D" id="3.40.190.10">
    <property type="entry name" value="Periplasmic binding protein-like II"/>
    <property type="match status" value="1"/>
</dbReference>
<dbReference type="Pfam" id="PF00496">
    <property type="entry name" value="SBP_bac_5"/>
    <property type="match status" value="1"/>
</dbReference>
<reference evidence="7" key="1">
    <citation type="submission" date="2016-10" db="EMBL/GenBank/DDBJ databases">
        <authorList>
            <person name="Varghese N."/>
            <person name="Submissions S."/>
        </authorList>
    </citation>
    <scope>NUCLEOTIDE SEQUENCE [LARGE SCALE GENOMIC DNA]</scope>
    <source>
        <strain evidence="7">CGMCC 1.10223</strain>
    </source>
</reference>
<evidence type="ECO:0000256" key="1">
    <source>
        <dbReference type="ARBA" id="ARBA00005695"/>
    </source>
</evidence>
<name>A0A1I2BX27_9BACL</name>
<dbReference type="CDD" id="cd08490">
    <property type="entry name" value="PBP2_NikA_DppA_OppA_like_3"/>
    <property type="match status" value="1"/>
</dbReference>
<dbReference type="InterPro" id="IPR039424">
    <property type="entry name" value="SBP_5"/>
</dbReference>
<proteinExistence type="inferred from homology"/>
<evidence type="ECO:0000259" key="5">
    <source>
        <dbReference type="Pfam" id="PF00496"/>
    </source>
</evidence>
<feature type="domain" description="Solute-binding protein family 5" evidence="5">
    <location>
        <begin position="76"/>
        <end position="427"/>
    </location>
</feature>
<dbReference type="EMBL" id="FONN01000004">
    <property type="protein sequence ID" value="SFE60544.1"/>
    <property type="molecule type" value="Genomic_DNA"/>
</dbReference>
<keyword evidence="3 4" id="KW-0732">Signal</keyword>
<comment type="similarity">
    <text evidence="1">Belongs to the bacterial solute-binding protein 5 family.</text>
</comment>
<dbReference type="GO" id="GO:1904680">
    <property type="term" value="F:peptide transmembrane transporter activity"/>
    <property type="evidence" value="ECO:0007669"/>
    <property type="project" value="TreeGrafter"/>
</dbReference>